<dbReference type="InParanoid" id="J0D2F6"/>
<dbReference type="Proteomes" id="UP000006514">
    <property type="component" value="Unassembled WGS sequence"/>
</dbReference>
<dbReference type="EMBL" id="JH688636">
    <property type="protein sequence ID" value="EJD32807.1"/>
    <property type="molecule type" value="Genomic_DNA"/>
</dbReference>
<evidence type="ECO:0000313" key="2">
    <source>
        <dbReference type="EMBL" id="EJD32807.1"/>
    </source>
</evidence>
<keyword evidence="3" id="KW-1185">Reference proteome</keyword>
<dbReference type="eggNOG" id="ENOG502RSBA">
    <property type="taxonomic scope" value="Eukaryota"/>
</dbReference>
<evidence type="ECO:0000313" key="3">
    <source>
        <dbReference type="Proteomes" id="UP000006514"/>
    </source>
</evidence>
<protein>
    <submittedName>
        <fullName evidence="2">Uncharacterized protein</fullName>
    </submittedName>
</protein>
<dbReference type="SUPFAM" id="SSF53098">
    <property type="entry name" value="Ribonuclease H-like"/>
    <property type="match status" value="1"/>
</dbReference>
<dbReference type="OrthoDB" id="2423954at2759"/>
<feature type="compositionally biased region" description="Basic and acidic residues" evidence="1">
    <location>
        <begin position="824"/>
        <end position="833"/>
    </location>
</feature>
<dbReference type="OMA" id="YTHRDDI"/>
<feature type="region of interest" description="Disordered" evidence="1">
    <location>
        <begin position="736"/>
        <end position="755"/>
    </location>
</feature>
<organism evidence="2 3">
    <name type="scientific">Auricularia subglabra (strain TFB-10046 / SS5)</name>
    <name type="common">White-rot fungus</name>
    <name type="synonym">Auricularia delicata (strain TFB10046)</name>
    <dbReference type="NCBI Taxonomy" id="717982"/>
    <lineage>
        <taxon>Eukaryota</taxon>
        <taxon>Fungi</taxon>
        <taxon>Dikarya</taxon>
        <taxon>Basidiomycota</taxon>
        <taxon>Agaricomycotina</taxon>
        <taxon>Agaricomycetes</taxon>
        <taxon>Auriculariales</taxon>
        <taxon>Auriculariaceae</taxon>
        <taxon>Auricularia</taxon>
    </lineage>
</organism>
<feature type="region of interest" description="Disordered" evidence="1">
    <location>
        <begin position="109"/>
        <end position="135"/>
    </location>
</feature>
<dbReference type="KEGG" id="adl:AURDEDRAFT_178096"/>
<sequence>MSSGAPRLPLWEFFHSGELQNVSQHKAYCLACVAQLRPAGVPLSVEHYMGIDAEAVKEEAWFTDACNELEAKDYGMVRGAKDPMISHLVGKKNKCPYATDRAREVAIELRDGNSAPKASGAGKRKAGAAADNEPKRIATQSRVEQFIQPKLQTFKGIDIPFNKAQISAIQDQCLRATVSANLPFRWIEDPEVIALFLMFRSAACDALPSRKVLSDRLLDKAADEAEAATNEALHGQNVTLSTDGWKDVSKNAVASVNLAVAGESFLVDVLRTNGDGKDGPSMAKAFEQMIDKAEEKYKCRVVKLTTDNDGGARAGREKVGEDRKWVLTDPCMAHQGQLILGDYLKENPKAAEAGDQASDVVGWLWNHQRVREVFDISQREANKSEKALSYLVGNTTRWTTHMVAFHRLVDLKDVLQRAVYTHRDDIIAAHIGAEKGKKKKAEMERAARSACRTILDSAFWDELELAANDLEPIAYMTNINQTDATRPDQVVLSFAGVWIFFSKHALLHVRRGMMKRIEKRWKELDQATYIFALILNPYEQLDRFGDKAELDVLTLNLELIALYRRCNSRPLPASYTQEQRDGHMRDMASTEKRVCEAFLEYCADKGIWAKFRAGQEVFMSVHGTDPVAVWRQMTAHATVRDLADFAIMLLQLTSHQGGNERVFSDMGIKKTKLRNRLGLKKLEKMCKVGAHLRREHMKHGLVEKRTGRKNHKESRVEQLLAVPRYAEALDGDILAASGDTNGTGEDSESVRKSTLVTSSAAWRREVARWKAAEDETDDEEDAQETSDSSRRSKSFFPRSLALLFGGAAKRPANPAAQTAGSTADKPRSTRWSKEQLYMELLAAEWDGEEPDDGALEGSGDEYEE</sequence>
<proteinExistence type="predicted"/>
<feature type="compositionally biased region" description="Acidic residues" evidence="1">
    <location>
        <begin position="774"/>
        <end position="784"/>
    </location>
</feature>
<feature type="compositionally biased region" description="Acidic residues" evidence="1">
    <location>
        <begin position="845"/>
        <end position="864"/>
    </location>
</feature>
<reference evidence="3" key="1">
    <citation type="journal article" date="2012" name="Science">
        <title>The Paleozoic origin of enzymatic lignin decomposition reconstructed from 31 fungal genomes.</title>
        <authorList>
            <person name="Floudas D."/>
            <person name="Binder M."/>
            <person name="Riley R."/>
            <person name="Barry K."/>
            <person name="Blanchette R.A."/>
            <person name="Henrissat B."/>
            <person name="Martinez A.T."/>
            <person name="Otillar R."/>
            <person name="Spatafora J.W."/>
            <person name="Yadav J.S."/>
            <person name="Aerts A."/>
            <person name="Benoit I."/>
            <person name="Boyd A."/>
            <person name="Carlson A."/>
            <person name="Copeland A."/>
            <person name="Coutinho P.M."/>
            <person name="de Vries R.P."/>
            <person name="Ferreira P."/>
            <person name="Findley K."/>
            <person name="Foster B."/>
            <person name="Gaskell J."/>
            <person name="Glotzer D."/>
            <person name="Gorecki P."/>
            <person name="Heitman J."/>
            <person name="Hesse C."/>
            <person name="Hori C."/>
            <person name="Igarashi K."/>
            <person name="Jurgens J.A."/>
            <person name="Kallen N."/>
            <person name="Kersten P."/>
            <person name="Kohler A."/>
            <person name="Kuees U."/>
            <person name="Kumar T.K.A."/>
            <person name="Kuo A."/>
            <person name="LaButti K."/>
            <person name="Larrondo L.F."/>
            <person name="Lindquist E."/>
            <person name="Ling A."/>
            <person name="Lombard V."/>
            <person name="Lucas S."/>
            <person name="Lundell T."/>
            <person name="Martin R."/>
            <person name="McLaughlin D.J."/>
            <person name="Morgenstern I."/>
            <person name="Morin E."/>
            <person name="Murat C."/>
            <person name="Nagy L.G."/>
            <person name="Nolan M."/>
            <person name="Ohm R.A."/>
            <person name="Patyshakuliyeva A."/>
            <person name="Rokas A."/>
            <person name="Ruiz-Duenas F.J."/>
            <person name="Sabat G."/>
            <person name="Salamov A."/>
            <person name="Samejima M."/>
            <person name="Schmutz J."/>
            <person name="Slot J.C."/>
            <person name="St John F."/>
            <person name="Stenlid J."/>
            <person name="Sun H."/>
            <person name="Sun S."/>
            <person name="Syed K."/>
            <person name="Tsang A."/>
            <person name="Wiebenga A."/>
            <person name="Young D."/>
            <person name="Pisabarro A."/>
            <person name="Eastwood D.C."/>
            <person name="Martin F."/>
            <person name="Cullen D."/>
            <person name="Grigoriev I.V."/>
            <person name="Hibbett D.S."/>
        </authorList>
    </citation>
    <scope>NUCLEOTIDE SEQUENCE [LARGE SCALE GENOMIC DNA]</scope>
    <source>
        <strain evidence="3">TFB10046</strain>
    </source>
</reference>
<feature type="region of interest" description="Disordered" evidence="1">
    <location>
        <begin position="806"/>
        <end position="864"/>
    </location>
</feature>
<accession>J0D2F6</accession>
<feature type="region of interest" description="Disordered" evidence="1">
    <location>
        <begin position="769"/>
        <end position="793"/>
    </location>
</feature>
<dbReference type="InterPro" id="IPR012337">
    <property type="entry name" value="RNaseH-like_sf"/>
</dbReference>
<evidence type="ECO:0000256" key="1">
    <source>
        <dbReference type="SAM" id="MobiDB-lite"/>
    </source>
</evidence>
<name>J0D2F6_AURST</name>
<gene>
    <name evidence="2" type="ORF">AURDEDRAFT_178096</name>
</gene>
<dbReference type="AlphaFoldDB" id="J0D2F6"/>